<dbReference type="Pfam" id="PF08747">
    <property type="entry name" value="BrxB"/>
    <property type="match status" value="1"/>
</dbReference>
<evidence type="ECO:0000313" key="2">
    <source>
        <dbReference type="Proteomes" id="UP001519289"/>
    </source>
</evidence>
<evidence type="ECO:0008006" key="3">
    <source>
        <dbReference type="Google" id="ProtNLM"/>
    </source>
</evidence>
<comment type="caution">
    <text evidence="1">The sequence shown here is derived from an EMBL/GenBank/DDBJ whole genome shotgun (WGS) entry which is preliminary data.</text>
</comment>
<reference evidence="1 2" key="1">
    <citation type="submission" date="2021-03" db="EMBL/GenBank/DDBJ databases">
        <title>Genomic Encyclopedia of Type Strains, Phase IV (KMG-IV): sequencing the most valuable type-strain genomes for metagenomic binning, comparative biology and taxonomic classification.</title>
        <authorList>
            <person name="Goeker M."/>
        </authorList>
    </citation>
    <scope>NUCLEOTIDE SEQUENCE [LARGE SCALE GENOMIC DNA]</scope>
    <source>
        <strain evidence="1 2">DSM 27138</strain>
    </source>
</reference>
<keyword evidence="2" id="KW-1185">Reference proteome</keyword>
<dbReference type="EMBL" id="JAGGLG010000016">
    <property type="protein sequence ID" value="MBP2018670.1"/>
    <property type="molecule type" value="Genomic_DNA"/>
</dbReference>
<name>A0ABS4JT20_9FIRM</name>
<organism evidence="1 2">
    <name type="scientific">Symbiobacterium terraclitae</name>
    <dbReference type="NCBI Taxonomy" id="557451"/>
    <lineage>
        <taxon>Bacteria</taxon>
        <taxon>Bacillati</taxon>
        <taxon>Bacillota</taxon>
        <taxon>Clostridia</taxon>
        <taxon>Eubacteriales</taxon>
        <taxon>Symbiobacteriaceae</taxon>
        <taxon>Symbiobacterium</taxon>
    </lineage>
</organism>
<dbReference type="InterPro" id="IPR014858">
    <property type="entry name" value="BrxB"/>
</dbReference>
<proteinExistence type="predicted"/>
<evidence type="ECO:0000313" key="1">
    <source>
        <dbReference type="EMBL" id="MBP2018670.1"/>
    </source>
</evidence>
<sequence>MTGPGTTYEPVSGGSLKERIENRLKPDLLADRIAISDYADMPFAILLYHPTEELALRREIELLGRDLYLSTGRTLHTINLADLMWEAIEAATPPEALFDAEREYGLELTVDTIHNILSNQVPLDHLVRERLRDLDPSRDVAVLVRAGSLYPVFRTSALLENLSGVRVSTILCYPGTLHGTRALSFMGVCEPDPNYRPRIY</sequence>
<accession>A0ABS4JT20</accession>
<gene>
    <name evidence="1" type="ORF">J2Z79_002085</name>
</gene>
<protein>
    <recommendedName>
        <fullName evidence="3">DUF1788 domain-containing protein</fullName>
    </recommendedName>
</protein>
<dbReference type="Proteomes" id="UP001519289">
    <property type="component" value="Unassembled WGS sequence"/>
</dbReference>